<organism evidence="1">
    <name type="scientific">uncultured Caudovirales phage</name>
    <dbReference type="NCBI Taxonomy" id="2100421"/>
    <lineage>
        <taxon>Viruses</taxon>
        <taxon>Duplodnaviria</taxon>
        <taxon>Heunggongvirae</taxon>
        <taxon>Uroviricota</taxon>
        <taxon>Caudoviricetes</taxon>
        <taxon>Peduoviridae</taxon>
        <taxon>Maltschvirus</taxon>
        <taxon>Maltschvirus maltsch</taxon>
    </lineage>
</organism>
<evidence type="ECO:0000313" key="1">
    <source>
        <dbReference type="EMBL" id="ASN71591.1"/>
    </source>
</evidence>
<sequence length="151" mass="16717">MQIIKVQFLKGEVPSGKAYTYFSEEMVSIGDLVQINSSAKGVVTEVDVPVSEIEAFRDEVKSIVGKVVTESKGEPSEHFNVSDSMAAQKRYCEEMSYPHYAPKSGICWKCNQQIYTEGKNRMGNLSKGISVEKAGSELITGCPHCSWSYCE</sequence>
<accession>A0A2H4JG91</accession>
<protein>
    <submittedName>
        <fullName evidence="1">Uncharacterized protein</fullName>
    </submittedName>
</protein>
<reference evidence="1" key="1">
    <citation type="submission" date="2017-06" db="EMBL/GenBank/DDBJ databases">
        <title>Novel phages from South African skin metaviromes.</title>
        <authorList>
            <person name="van Zyl L.J."/>
            <person name="Abrahams Y."/>
            <person name="Stander E.A."/>
            <person name="Kirby B.M."/>
            <person name="Clavaud C."/>
            <person name="Farcet C."/>
            <person name="Breton L."/>
            <person name="Trindade M.I."/>
        </authorList>
    </citation>
    <scope>NUCLEOTIDE SEQUENCE</scope>
</reference>
<name>A0A2H4JG91_9CAUD</name>
<proteinExistence type="predicted"/>
<gene>
    <name evidence="1" type="ORF">10S8_35</name>
</gene>
<dbReference type="EMBL" id="MF417928">
    <property type="protein sequence ID" value="ASN71591.1"/>
    <property type="molecule type" value="Genomic_DNA"/>
</dbReference>